<name>D6TBT8_KTERA</name>
<accession>D6TBT8</accession>
<feature type="transmembrane region" description="Helical" evidence="1">
    <location>
        <begin position="68"/>
        <end position="88"/>
    </location>
</feature>
<dbReference type="InParanoid" id="D6TBT8"/>
<sequence>MKELTLSRPQPITFYTGILSLGLLTAGAHLYLASQPDESLRFIFLLNGFGYLALLVGFVLPQFKKIHAIVDLLFLGYTLLTIILWFFFGSPSAGGAWDPFDVLVKGAELLLIIQLFIDFRQTRSMQPEVQK</sequence>
<proteinExistence type="predicted"/>
<organism evidence="2 3">
    <name type="scientific">Ktedonobacter racemifer DSM 44963</name>
    <dbReference type="NCBI Taxonomy" id="485913"/>
    <lineage>
        <taxon>Bacteria</taxon>
        <taxon>Bacillati</taxon>
        <taxon>Chloroflexota</taxon>
        <taxon>Ktedonobacteria</taxon>
        <taxon>Ktedonobacterales</taxon>
        <taxon>Ktedonobacteraceae</taxon>
        <taxon>Ktedonobacter</taxon>
    </lineage>
</organism>
<evidence type="ECO:0000256" key="1">
    <source>
        <dbReference type="SAM" id="Phobius"/>
    </source>
</evidence>
<reference evidence="2 3" key="1">
    <citation type="journal article" date="2011" name="Stand. Genomic Sci.">
        <title>Non-contiguous finished genome sequence and contextual data of the filamentous soil bacterium Ktedonobacter racemifer type strain (SOSP1-21).</title>
        <authorList>
            <person name="Chang Y.J."/>
            <person name="Land M."/>
            <person name="Hauser L."/>
            <person name="Chertkov O."/>
            <person name="Del Rio T.G."/>
            <person name="Nolan M."/>
            <person name="Copeland A."/>
            <person name="Tice H."/>
            <person name="Cheng J.F."/>
            <person name="Lucas S."/>
            <person name="Han C."/>
            <person name="Goodwin L."/>
            <person name="Pitluck S."/>
            <person name="Ivanova N."/>
            <person name="Ovchinikova G."/>
            <person name="Pati A."/>
            <person name="Chen A."/>
            <person name="Palaniappan K."/>
            <person name="Mavromatis K."/>
            <person name="Liolios K."/>
            <person name="Brettin T."/>
            <person name="Fiebig A."/>
            <person name="Rohde M."/>
            <person name="Abt B."/>
            <person name="Goker M."/>
            <person name="Detter J.C."/>
            <person name="Woyke T."/>
            <person name="Bristow J."/>
            <person name="Eisen J.A."/>
            <person name="Markowitz V."/>
            <person name="Hugenholtz P."/>
            <person name="Kyrpides N.C."/>
            <person name="Klenk H.P."/>
            <person name="Lapidus A."/>
        </authorList>
    </citation>
    <scope>NUCLEOTIDE SEQUENCE [LARGE SCALE GENOMIC DNA]</scope>
    <source>
        <strain evidence="3">DSM 44963</strain>
    </source>
</reference>
<evidence type="ECO:0000313" key="3">
    <source>
        <dbReference type="Proteomes" id="UP000004508"/>
    </source>
</evidence>
<feature type="transmembrane region" description="Helical" evidence="1">
    <location>
        <begin position="39"/>
        <end position="61"/>
    </location>
</feature>
<evidence type="ECO:0008006" key="4">
    <source>
        <dbReference type="Google" id="ProtNLM"/>
    </source>
</evidence>
<dbReference type="RefSeq" id="WP_007906790.1">
    <property type="nucleotide sequence ID" value="NZ_ADVG01000001.1"/>
</dbReference>
<keyword evidence="1" id="KW-0472">Membrane</keyword>
<evidence type="ECO:0000313" key="2">
    <source>
        <dbReference type="EMBL" id="EFH89870.1"/>
    </source>
</evidence>
<protein>
    <recommendedName>
        <fullName evidence="4">Integral membrane protein</fullName>
    </recommendedName>
</protein>
<dbReference type="OrthoDB" id="166326at2"/>
<keyword evidence="1" id="KW-1133">Transmembrane helix</keyword>
<keyword evidence="3" id="KW-1185">Reference proteome</keyword>
<dbReference type="Proteomes" id="UP000004508">
    <property type="component" value="Unassembled WGS sequence"/>
</dbReference>
<gene>
    <name evidence="2" type="ORF">Krac_11455</name>
</gene>
<feature type="transmembrane region" description="Helical" evidence="1">
    <location>
        <begin position="12"/>
        <end position="33"/>
    </location>
</feature>
<dbReference type="EMBL" id="ADVG01000001">
    <property type="protein sequence ID" value="EFH89870.1"/>
    <property type="molecule type" value="Genomic_DNA"/>
</dbReference>
<keyword evidence="1" id="KW-0812">Transmembrane</keyword>
<comment type="caution">
    <text evidence="2">The sequence shown here is derived from an EMBL/GenBank/DDBJ whole genome shotgun (WGS) entry which is preliminary data.</text>
</comment>
<dbReference type="AlphaFoldDB" id="D6TBT8"/>